<dbReference type="EMBL" id="UYRR01031345">
    <property type="protein sequence ID" value="VDK49276.1"/>
    <property type="molecule type" value="Genomic_DNA"/>
</dbReference>
<evidence type="ECO:0000313" key="4">
    <source>
        <dbReference type="WBParaSite" id="ASIM_0001381801-mRNA-1"/>
    </source>
</evidence>
<feature type="chain" id="PRO_5043121147" evidence="1">
    <location>
        <begin position="19"/>
        <end position="194"/>
    </location>
</feature>
<sequence length="194" mass="21734">MILNNIFILLMRFWVAATQSSLHGDIKSTLVADHSKRTHDSGHFSQSDAKISQILSTMEKEMGVEEQLHTYTAQFARSTQSHRSFVGDGAAHIGGAATPDGKRHNRFSTTKFDENFKTHSLCESWNSGKQPDNLEWSESADRLLRVIGNGVVKNGYNMFMAPGQSQGLLRSQHFVFPDGPFLAHGFDCLEQWFS</sequence>
<evidence type="ECO:0000256" key="1">
    <source>
        <dbReference type="SAM" id="SignalP"/>
    </source>
</evidence>
<reference evidence="4" key="1">
    <citation type="submission" date="2017-02" db="UniProtKB">
        <authorList>
            <consortium name="WormBaseParasite"/>
        </authorList>
    </citation>
    <scope>IDENTIFICATION</scope>
</reference>
<dbReference type="WBParaSite" id="ASIM_0001381801-mRNA-1">
    <property type="protein sequence ID" value="ASIM_0001381801-mRNA-1"/>
    <property type="gene ID" value="ASIM_0001381801"/>
</dbReference>
<feature type="signal peptide" evidence="1">
    <location>
        <begin position="1"/>
        <end position="18"/>
    </location>
</feature>
<gene>
    <name evidence="2" type="ORF">ASIM_LOCUS13246</name>
</gene>
<name>A0A0M3JZA1_ANISI</name>
<accession>A0A0M3JZA1</accession>
<evidence type="ECO:0000313" key="3">
    <source>
        <dbReference type="Proteomes" id="UP000267096"/>
    </source>
</evidence>
<organism evidence="4">
    <name type="scientific">Anisakis simplex</name>
    <name type="common">Herring worm</name>
    <dbReference type="NCBI Taxonomy" id="6269"/>
    <lineage>
        <taxon>Eukaryota</taxon>
        <taxon>Metazoa</taxon>
        <taxon>Ecdysozoa</taxon>
        <taxon>Nematoda</taxon>
        <taxon>Chromadorea</taxon>
        <taxon>Rhabditida</taxon>
        <taxon>Spirurina</taxon>
        <taxon>Ascaridomorpha</taxon>
        <taxon>Ascaridoidea</taxon>
        <taxon>Anisakidae</taxon>
        <taxon>Anisakis</taxon>
        <taxon>Anisakis simplex complex</taxon>
    </lineage>
</organism>
<keyword evidence="1" id="KW-0732">Signal</keyword>
<reference evidence="2 3" key="2">
    <citation type="submission" date="2018-11" db="EMBL/GenBank/DDBJ databases">
        <authorList>
            <consortium name="Pathogen Informatics"/>
        </authorList>
    </citation>
    <scope>NUCLEOTIDE SEQUENCE [LARGE SCALE GENOMIC DNA]</scope>
</reference>
<evidence type="ECO:0000313" key="2">
    <source>
        <dbReference type="EMBL" id="VDK49276.1"/>
    </source>
</evidence>
<protein>
    <submittedName>
        <fullName evidence="4">SCP domain-containing protein</fullName>
    </submittedName>
</protein>
<dbReference type="AlphaFoldDB" id="A0A0M3JZA1"/>
<dbReference type="Proteomes" id="UP000267096">
    <property type="component" value="Unassembled WGS sequence"/>
</dbReference>
<keyword evidence="3" id="KW-1185">Reference proteome</keyword>
<proteinExistence type="predicted"/>